<keyword evidence="5" id="KW-0804">Transcription</keyword>
<evidence type="ECO:0000259" key="8">
    <source>
        <dbReference type="Pfam" id="PF08281"/>
    </source>
</evidence>
<evidence type="ECO:0000256" key="1">
    <source>
        <dbReference type="ARBA" id="ARBA00010641"/>
    </source>
</evidence>
<dbReference type="InterPro" id="IPR052704">
    <property type="entry name" value="ECF_Sigma-70_Domain"/>
</dbReference>
<dbReference type="Pfam" id="PF08281">
    <property type="entry name" value="Sigma70_r4_2"/>
    <property type="match status" value="1"/>
</dbReference>
<dbReference type="Gene3D" id="1.10.10.10">
    <property type="entry name" value="Winged helix-like DNA-binding domain superfamily/Winged helix DNA-binding domain"/>
    <property type="match status" value="1"/>
</dbReference>
<accession>A0ABP6LX72</accession>
<keyword evidence="3" id="KW-0805">Transcription regulation</keyword>
<dbReference type="Gene3D" id="3.10.450.50">
    <property type="match status" value="1"/>
</dbReference>
<dbReference type="SUPFAM" id="SSF88659">
    <property type="entry name" value="Sigma3 and sigma4 domains of RNA polymerase sigma factors"/>
    <property type="match status" value="1"/>
</dbReference>
<dbReference type="Pfam" id="PF04542">
    <property type="entry name" value="Sigma70_r2"/>
    <property type="match status" value="1"/>
</dbReference>
<protein>
    <submittedName>
        <fullName evidence="9">RNA polymerase sigma-70 factor</fullName>
    </submittedName>
</protein>
<dbReference type="InterPro" id="IPR013249">
    <property type="entry name" value="RNA_pol_sigma70_r4_t2"/>
</dbReference>
<dbReference type="NCBIfam" id="NF007214">
    <property type="entry name" value="PRK09636.1"/>
    <property type="match status" value="1"/>
</dbReference>
<feature type="domain" description="RNA polymerase sigma factor 70 region 4 type 2" evidence="8">
    <location>
        <begin position="112"/>
        <end position="160"/>
    </location>
</feature>
<keyword evidence="4" id="KW-0731">Sigma factor</keyword>
<gene>
    <name evidence="9" type="ORF">GCM10010529_17030</name>
</gene>
<dbReference type="NCBIfam" id="TIGR02937">
    <property type="entry name" value="sigma70-ECF"/>
    <property type="match status" value="1"/>
</dbReference>
<feature type="region of interest" description="Disordered" evidence="6">
    <location>
        <begin position="304"/>
        <end position="333"/>
    </location>
</feature>
<dbReference type="InterPro" id="IPR013325">
    <property type="entry name" value="RNA_pol_sigma_r2"/>
</dbReference>
<dbReference type="PANTHER" id="PTHR30173:SF36">
    <property type="entry name" value="ECF RNA POLYMERASE SIGMA FACTOR SIGJ"/>
    <property type="match status" value="1"/>
</dbReference>
<proteinExistence type="inferred from homology"/>
<dbReference type="PANTHER" id="PTHR30173">
    <property type="entry name" value="SIGMA 19 FACTOR"/>
    <property type="match status" value="1"/>
</dbReference>
<dbReference type="NCBIfam" id="TIGR02957">
    <property type="entry name" value="SigX4"/>
    <property type="match status" value="1"/>
</dbReference>
<comment type="subunit">
    <text evidence="2">Interacts transiently with the RNA polymerase catalytic core formed by RpoA, RpoB, RpoC and RpoZ (2 alpha, 1 beta, 1 beta' and 1 omega subunit) to form the RNA polymerase holoenzyme that can initiate transcription.</text>
</comment>
<dbReference type="Gene3D" id="1.10.1740.10">
    <property type="match status" value="1"/>
</dbReference>
<comment type="similarity">
    <text evidence="1">Belongs to the sigma-70 factor family. ECF subfamily.</text>
</comment>
<organism evidence="9 10">
    <name type="scientific">Nesterenkonia aethiopica</name>
    <dbReference type="NCBI Taxonomy" id="269144"/>
    <lineage>
        <taxon>Bacteria</taxon>
        <taxon>Bacillati</taxon>
        <taxon>Actinomycetota</taxon>
        <taxon>Actinomycetes</taxon>
        <taxon>Micrococcales</taxon>
        <taxon>Micrococcaceae</taxon>
        <taxon>Nesterenkonia</taxon>
    </lineage>
</organism>
<dbReference type="InterPro" id="IPR007627">
    <property type="entry name" value="RNA_pol_sigma70_r2"/>
</dbReference>
<evidence type="ECO:0000256" key="3">
    <source>
        <dbReference type="ARBA" id="ARBA00023015"/>
    </source>
</evidence>
<dbReference type="EMBL" id="BAAAVT010000009">
    <property type="protein sequence ID" value="GAA3064586.1"/>
    <property type="molecule type" value="Genomic_DNA"/>
</dbReference>
<dbReference type="InterPro" id="IPR036388">
    <property type="entry name" value="WH-like_DNA-bd_sf"/>
</dbReference>
<evidence type="ECO:0000256" key="6">
    <source>
        <dbReference type="SAM" id="MobiDB-lite"/>
    </source>
</evidence>
<dbReference type="SUPFAM" id="SSF88946">
    <property type="entry name" value="Sigma2 domain of RNA polymerase sigma factors"/>
    <property type="match status" value="1"/>
</dbReference>
<evidence type="ECO:0000256" key="2">
    <source>
        <dbReference type="ARBA" id="ARBA00011344"/>
    </source>
</evidence>
<dbReference type="Proteomes" id="UP001500236">
    <property type="component" value="Unassembled WGS sequence"/>
</dbReference>
<evidence type="ECO:0000313" key="10">
    <source>
        <dbReference type="Proteomes" id="UP001500236"/>
    </source>
</evidence>
<comment type="caution">
    <text evidence="9">The sequence shown here is derived from an EMBL/GenBank/DDBJ whole genome shotgun (WGS) entry which is preliminary data.</text>
</comment>
<dbReference type="InterPro" id="IPR014303">
    <property type="entry name" value="RNA_pol_sigma-70_ECF"/>
</dbReference>
<name>A0ABP6LX72_9MICC</name>
<evidence type="ECO:0000256" key="5">
    <source>
        <dbReference type="ARBA" id="ARBA00023163"/>
    </source>
</evidence>
<evidence type="ECO:0000313" key="9">
    <source>
        <dbReference type="EMBL" id="GAA3064586.1"/>
    </source>
</evidence>
<keyword evidence="10" id="KW-1185">Reference proteome</keyword>
<dbReference type="RefSeq" id="WP_344685767.1">
    <property type="nucleotide sequence ID" value="NZ_BAAAVT010000009.1"/>
</dbReference>
<dbReference type="SUPFAM" id="SSF54427">
    <property type="entry name" value="NTF2-like"/>
    <property type="match status" value="1"/>
</dbReference>
<dbReference type="InterPro" id="IPR032710">
    <property type="entry name" value="NTF2-like_dom_sf"/>
</dbReference>
<feature type="domain" description="RNA polymerase sigma-70 region 2" evidence="7">
    <location>
        <begin position="12"/>
        <end position="73"/>
    </location>
</feature>
<dbReference type="InterPro" id="IPR013324">
    <property type="entry name" value="RNA_pol_sigma_r3/r4-like"/>
</dbReference>
<sequence>MGTQHQRTEEFTELRPLLFSLAYRILGSAAEAEDVLQDAWLRYARTDAVVETPRAFLTTVVTRLAVDVLRSSRIQREHYVGHWLPEPVLTDHDADPAAAAERDESISMASLLLLERLSPLERAVYVLREVFSLDYADIAETVERSEAACRQLAARARKHMALPRPRYAADPRTRQELTRRFIAAFQHGDLDELRELLTAEVIMVGDGGGKAPSVPHPVSGRDKVARLLASVGAPMTAIGVHLEPREINGSAGLLTRTEHGEIVNAVILEISEDGVEMIRAVSNPDKLRHLGPISDIWRLKEEFQQARASQREASMPQRGAPMSQRPRPDRPEG</sequence>
<evidence type="ECO:0000256" key="4">
    <source>
        <dbReference type="ARBA" id="ARBA00023082"/>
    </source>
</evidence>
<reference evidence="10" key="1">
    <citation type="journal article" date="2019" name="Int. J. Syst. Evol. Microbiol.">
        <title>The Global Catalogue of Microorganisms (GCM) 10K type strain sequencing project: providing services to taxonomists for standard genome sequencing and annotation.</title>
        <authorList>
            <consortium name="The Broad Institute Genomics Platform"/>
            <consortium name="The Broad Institute Genome Sequencing Center for Infectious Disease"/>
            <person name="Wu L."/>
            <person name="Ma J."/>
        </authorList>
    </citation>
    <scope>NUCLEOTIDE SEQUENCE [LARGE SCALE GENOMIC DNA]</scope>
    <source>
        <strain evidence="10">JCM 14309</strain>
    </source>
</reference>
<evidence type="ECO:0000259" key="7">
    <source>
        <dbReference type="Pfam" id="PF04542"/>
    </source>
</evidence>
<dbReference type="InterPro" id="IPR014284">
    <property type="entry name" value="RNA_pol_sigma-70_dom"/>
</dbReference>